<accession>A0A1A2NND4</accession>
<proteinExistence type="predicted"/>
<dbReference type="AlphaFoldDB" id="A0A1A2NND4"/>
<evidence type="ECO:0000313" key="2">
    <source>
        <dbReference type="Proteomes" id="UP000093943"/>
    </source>
</evidence>
<sequence>MTSCEPDPVGALVCSRKGCTADATFGMLWNNPKLHTPQRRKVWLTCPEHREYFRDYLSSRGLLKGEAPVEVLARRAES</sequence>
<name>A0A1A2NND4_MYCSD</name>
<evidence type="ECO:0000313" key="1">
    <source>
        <dbReference type="EMBL" id="OBI31306.1"/>
    </source>
</evidence>
<organism evidence="1 2">
    <name type="scientific">Mycolicibacter sinensis (strain JDM601)</name>
    <name type="common">Mycobacterium sinense</name>
    <dbReference type="NCBI Taxonomy" id="875328"/>
    <lineage>
        <taxon>Bacteria</taxon>
        <taxon>Bacillati</taxon>
        <taxon>Actinomycetota</taxon>
        <taxon>Actinomycetes</taxon>
        <taxon>Mycobacteriales</taxon>
        <taxon>Mycobacteriaceae</taxon>
        <taxon>Mycolicibacter</taxon>
    </lineage>
</organism>
<dbReference type="Proteomes" id="UP000093943">
    <property type="component" value="Unassembled WGS sequence"/>
</dbReference>
<dbReference type="OrthoDB" id="5193525at2"/>
<gene>
    <name evidence="1" type="ORF">A5710_18210</name>
</gene>
<dbReference type="EMBL" id="LZKG01000060">
    <property type="protein sequence ID" value="OBI31306.1"/>
    <property type="molecule type" value="Genomic_DNA"/>
</dbReference>
<evidence type="ECO:0008006" key="3">
    <source>
        <dbReference type="Google" id="ProtNLM"/>
    </source>
</evidence>
<protein>
    <recommendedName>
        <fullName evidence="3">Acetone carboxylase</fullName>
    </recommendedName>
</protein>
<comment type="caution">
    <text evidence="1">The sequence shown here is derived from an EMBL/GenBank/DDBJ whole genome shotgun (WGS) entry which is preliminary data.</text>
</comment>
<dbReference type="RefSeq" id="WP_064922857.1">
    <property type="nucleotide sequence ID" value="NZ_LZJK01000120.1"/>
</dbReference>
<reference evidence="2" key="1">
    <citation type="submission" date="2016-06" db="EMBL/GenBank/DDBJ databases">
        <authorList>
            <person name="Sutton G."/>
            <person name="Brinkac L."/>
            <person name="Sanka R."/>
            <person name="Adams M."/>
            <person name="Lau E."/>
            <person name="Sam S."/>
            <person name="Sreng N."/>
            <person name="Him V."/>
            <person name="Kerleguer A."/>
            <person name="Cheng S."/>
        </authorList>
    </citation>
    <scope>NUCLEOTIDE SEQUENCE [LARGE SCALE GENOMIC DNA]</scope>
    <source>
        <strain evidence="2">E1876</strain>
    </source>
</reference>